<dbReference type="Proteomes" id="UP000824087">
    <property type="component" value="Unassembled WGS sequence"/>
</dbReference>
<organism evidence="2 3">
    <name type="scientific">Candidatus Fimihabitans intestinipullorum</name>
    <dbReference type="NCBI Taxonomy" id="2840820"/>
    <lineage>
        <taxon>Bacteria</taxon>
        <taxon>Bacillati</taxon>
        <taxon>Mycoplasmatota</taxon>
        <taxon>Mycoplasmatota incertae sedis</taxon>
        <taxon>Candidatus Fimihabitans</taxon>
    </lineage>
</organism>
<evidence type="ECO:0000313" key="2">
    <source>
        <dbReference type="EMBL" id="HIU23248.1"/>
    </source>
</evidence>
<name>A0A9D1HVC2_9BACT</name>
<protein>
    <submittedName>
        <fullName evidence="2">Uncharacterized protein</fullName>
    </submittedName>
</protein>
<keyword evidence="1" id="KW-1133">Transmembrane helix</keyword>
<evidence type="ECO:0000256" key="1">
    <source>
        <dbReference type="SAM" id="Phobius"/>
    </source>
</evidence>
<accession>A0A9D1HVC2</accession>
<feature type="transmembrane region" description="Helical" evidence="1">
    <location>
        <begin position="74"/>
        <end position="100"/>
    </location>
</feature>
<dbReference type="EMBL" id="DVML01000040">
    <property type="protein sequence ID" value="HIU23248.1"/>
    <property type="molecule type" value="Genomic_DNA"/>
</dbReference>
<reference evidence="2" key="1">
    <citation type="submission" date="2020-10" db="EMBL/GenBank/DDBJ databases">
        <authorList>
            <person name="Gilroy R."/>
        </authorList>
    </citation>
    <scope>NUCLEOTIDE SEQUENCE</scope>
    <source>
        <strain evidence="2">CHK197-8231</strain>
    </source>
</reference>
<keyword evidence="1" id="KW-0812">Transmembrane</keyword>
<proteinExistence type="predicted"/>
<evidence type="ECO:0000313" key="3">
    <source>
        <dbReference type="Proteomes" id="UP000824087"/>
    </source>
</evidence>
<feature type="transmembrane region" description="Helical" evidence="1">
    <location>
        <begin position="47"/>
        <end position="68"/>
    </location>
</feature>
<sequence length="110" mass="12326">MAKKVKCEICGREFEMTKPEDGCPYCHGKQVEEAHDRNSMAGILKGAGWLIFIIGFIGSIILGSSVHFDSYSDFNYAVMMIGWISTGVSSLFLFAFSEIIQILHDIRKNK</sequence>
<keyword evidence="1" id="KW-0472">Membrane</keyword>
<gene>
    <name evidence="2" type="ORF">IAD49_06675</name>
</gene>
<reference evidence="2" key="2">
    <citation type="journal article" date="2021" name="PeerJ">
        <title>Extensive microbial diversity within the chicken gut microbiome revealed by metagenomics and culture.</title>
        <authorList>
            <person name="Gilroy R."/>
            <person name="Ravi A."/>
            <person name="Getino M."/>
            <person name="Pursley I."/>
            <person name="Horton D.L."/>
            <person name="Alikhan N.F."/>
            <person name="Baker D."/>
            <person name="Gharbi K."/>
            <person name="Hall N."/>
            <person name="Watson M."/>
            <person name="Adriaenssens E.M."/>
            <person name="Foster-Nyarko E."/>
            <person name="Jarju S."/>
            <person name="Secka A."/>
            <person name="Antonio M."/>
            <person name="Oren A."/>
            <person name="Chaudhuri R.R."/>
            <person name="La Ragione R."/>
            <person name="Hildebrand F."/>
            <person name="Pallen M.J."/>
        </authorList>
    </citation>
    <scope>NUCLEOTIDE SEQUENCE</scope>
    <source>
        <strain evidence="2">CHK197-8231</strain>
    </source>
</reference>
<dbReference type="AlphaFoldDB" id="A0A9D1HVC2"/>
<comment type="caution">
    <text evidence="2">The sequence shown here is derived from an EMBL/GenBank/DDBJ whole genome shotgun (WGS) entry which is preliminary data.</text>
</comment>